<sequence>MAFKKTLGKLGSQGNLKKLDRILVREDVMKQFVKASRFANYVADKKDFSNEVRKGWKDEVQAPFDKDLKEKAARLLHECNIATEDELRAKIKWLREGDKNTSFFHGTLKAREHKNRVETVCAEVGIRYVGDEVSGKFVDHFQRFIAIVEDVTNLEIKNVMFDINNSKASGHDRYTSYKESLKVVKKPLDDFSKVSGLFPNMNKSTIFFCSITEIRKHELLEVMPFKCGNFPMKYLGVPLLVKRIRVNECGRAGSICSKAGSIVLLEPSMPVLQ</sequence>
<keyword evidence="2" id="KW-1185">Reference proteome</keyword>
<comment type="caution">
    <text evidence="1">The sequence shown here is derived from an EMBL/GenBank/DDBJ whole genome shotgun (WGS) entry which is preliminary data.</text>
</comment>
<evidence type="ECO:0000313" key="2">
    <source>
        <dbReference type="Proteomes" id="UP001151760"/>
    </source>
</evidence>
<reference evidence="1" key="2">
    <citation type="submission" date="2022-01" db="EMBL/GenBank/DDBJ databases">
        <authorList>
            <person name="Yamashiro T."/>
            <person name="Shiraishi A."/>
            <person name="Satake H."/>
            <person name="Nakayama K."/>
        </authorList>
    </citation>
    <scope>NUCLEOTIDE SEQUENCE</scope>
</reference>
<proteinExistence type="predicted"/>
<organism evidence="1 2">
    <name type="scientific">Tanacetum coccineum</name>
    <dbReference type="NCBI Taxonomy" id="301880"/>
    <lineage>
        <taxon>Eukaryota</taxon>
        <taxon>Viridiplantae</taxon>
        <taxon>Streptophyta</taxon>
        <taxon>Embryophyta</taxon>
        <taxon>Tracheophyta</taxon>
        <taxon>Spermatophyta</taxon>
        <taxon>Magnoliopsida</taxon>
        <taxon>eudicotyledons</taxon>
        <taxon>Gunneridae</taxon>
        <taxon>Pentapetalae</taxon>
        <taxon>asterids</taxon>
        <taxon>campanulids</taxon>
        <taxon>Asterales</taxon>
        <taxon>Asteraceae</taxon>
        <taxon>Asteroideae</taxon>
        <taxon>Anthemideae</taxon>
        <taxon>Anthemidinae</taxon>
        <taxon>Tanacetum</taxon>
    </lineage>
</organism>
<protein>
    <submittedName>
        <fullName evidence="1">Uncharacterized protein</fullName>
    </submittedName>
</protein>
<dbReference type="PANTHER" id="PTHR33116">
    <property type="entry name" value="REVERSE TRANSCRIPTASE ZINC-BINDING DOMAIN-CONTAINING PROTEIN-RELATED-RELATED"/>
    <property type="match status" value="1"/>
</dbReference>
<dbReference type="EMBL" id="BQNB010013209">
    <property type="protein sequence ID" value="GJT13190.1"/>
    <property type="molecule type" value="Genomic_DNA"/>
</dbReference>
<gene>
    <name evidence="1" type="ORF">Tco_0860232</name>
</gene>
<evidence type="ECO:0000313" key="1">
    <source>
        <dbReference type="EMBL" id="GJT13190.1"/>
    </source>
</evidence>
<reference evidence="1" key="1">
    <citation type="journal article" date="2022" name="Int. J. Mol. Sci.">
        <title>Draft Genome of Tanacetum Coccineum: Genomic Comparison of Closely Related Tanacetum-Family Plants.</title>
        <authorList>
            <person name="Yamashiro T."/>
            <person name="Shiraishi A."/>
            <person name="Nakayama K."/>
            <person name="Satake H."/>
        </authorList>
    </citation>
    <scope>NUCLEOTIDE SEQUENCE</scope>
</reference>
<accession>A0ABQ5BEC9</accession>
<dbReference type="Proteomes" id="UP001151760">
    <property type="component" value="Unassembled WGS sequence"/>
</dbReference>
<name>A0ABQ5BEC9_9ASTR</name>
<dbReference type="PANTHER" id="PTHR33116:SF84">
    <property type="entry name" value="RNA-DIRECTED DNA POLYMERASE"/>
    <property type="match status" value="1"/>
</dbReference>